<feature type="region of interest" description="Disordered" evidence="5">
    <location>
        <begin position="98"/>
        <end position="126"/>
    </location>
</feature>
<dbReference type="GO" id="GO:0020037">
    <property type="term" value="F:heme binding"/>
    <property type="evidence" value="ECO:0007669"/>
    <property type="project" value="InterPro"/>
</dbReference>
<evidence type="ECO:0000313" key="7">
    <source>
        <dbReference type="Proteomes" id="UP000245119"/>
    </source>
</evidence>
<protein>
    <submittedName>
        <fullName evidence="6">Uncharacterized protein</fullName>
    </submittedName>
</protein>
<name>A0A2T7NTJ2_POMCA</name>
<dbReference type="OrthoDB" id="823504at2759"/>
<keyword evidence="2" id="KW-0964">Secreted</keyword>
<keyword evidence="4" id="KW-0479">Metal-binding</keyword>
<dbReference type="PRINTS" id="PR00457">
    <property type="entry name" value="ANPEROXIDASE"/>
</dbReference>
<dbReference type="InterPro" id="IPR019791">
    <property type="entry name" value="Haem_peroxidase_animal"/>
</dbReference>
<dbReference type="PROSITE" id="PS50292">
    <property type="entry name" value="PEROXIDASE_3"/>
    <property type="match status" value="1"/>
</dbReference>
<dbReference type="PANTHER" id="PTHR11475:SF4">
    <property type="entry name" value="CHORION PEROXIDASE"/>
    <property type="match status" value="1"/>
</dbReference>
<evidence type="ECO:0000256" key="1">
    <source>
        <dbReference type="ARBA" id="ARBA00004613"/>
    </source>
</evidence>
<dbReference type="Pfam" id="PF03098">
    <property type="entry name" value="An_peroxidase"/>
    <property type="match status" value="2"/>
</dbReference>
<evidence type="ECO:0000256" key="4">
    <source>
        <dbReference type="PIRSR" id="PIRSR619791-2"/>
    </source>
</evidence>
<comment type="subcellular location">
    <subcellularLocation>
        <location evidence="1">Secreted</location>
    </subcellularLocation>
</comment>
<organism evidence="6 7">
    <name type="scientific">Pomacea canaliculata</name>
    <name type="common">Golden apple snail</name>
    <dbReference type="NCBI Taxonomy" id="400727"/>
    <lineage>
        <taxon>Eukaryota</taxon>
        <taxon>Metazoa</taxon>
        <taxon>Spiralia</taxon>
        <taxon>Lophotrochozoa</taxon>
        <taxon>Mollusca</taxon>
        <taxon>Gastropoda</taxon>
        <taxon>Caenogastropoda</taxon>
        <taxon>Architaenioglossa</taxon>
        <taxon>Ampullarioidea</taxon>
        <taxon>Ampullariidae</taxon>
        <taxon>Pomacea</taxon>
    </lineage>
</organism>
<dbReference type="SUPFAM" id="SSF48113">
    <property type="entry name" value="Heme-dependent peroxidases"/>
    <property type="match status" value="1"/>
</dbReference>
<sequence length="590" mass="66919">MGCFRALQAVRASNSRLLVAIFLLTQVGCFVGYVRREREYKLCGTYPLLLFPHITEQISGGMDLLAKSPDRIAAKGHRRKNVIGPTTVHVTIPATVVPPSPSSSALSRQHTTQRRKHTRWIPTGVDGPRQIGKDFKRLPSPRLVTTTVHKPKELGSEWTLLSMQIGQFLDHDISAIAVPTQENKPFKCCGVPANERHEECYPIDVPADDSTFNKCIEFIRSEPARYKNGSVMYPRRHENVITSFIDASMIYGSDLATVRKLRDKDGKGALLKTSFYKGRERLPRGDPNLASAKPPTATAPWLVGLHRCVLGMRGMWTVRKIIIAIWQNTVYGSFLPVILGPKTMDKYKLWTGKRMQFDPNVDPSLENAFATAAYRFGHSLVSNLLRIDKDYFLKDVFSDSTHIRENFELMCHGLVSWRNPAEDFDPLVVDSLTNHLFENKKKNRPGLDLSSINIQRGRDHGTAGINEYRKYFGKKPYVNFNQLNSAVELRSIYSHPDDIDLFTGGLCENRTEGAFVGETFAEILGMQFHDLKYGTSISLKPTIDVMDIRQLDFIQKNPFFHPQVELNPIVSCKDLKDIDLYPWVSEFHTY</sequence>
<dbReference type="EMBL" id="PZQS01000009">
    <property type="protein sequence ID" value="PVD24489.1"/>
    <property type="molecule type" value="Genomic_DNA"/>
</dbReference>
<evidence type="ECO:0000313" key="6">
    <source>
        <dbReference type="EMBL" id="PVD24489.1"/>
    </source>
</evidence>
<dbReference type="PANTHER" id="PTHR11475">
    <property type="entry name" value="OXIDASE/PEROXIDASE"/>
    <property type="match status" value="1"/>
</dbReference>
<keyword evidence="4" id="KW-0349">Heme</keyword>
<feature type="binding site" description="axial binding residue" evidence="4">
    <location>
        <position position="378"/>
    </location>
    <ligand>
        <name>heme b</name>
        <dbReference type="ChEBI" id="CHEBI:60344"/>
    </ligand>
    <ligandPart>
        <name>Fe</name>
        <dbReference type="ChEBI" id="CHEBI:18248"/>
    </ligandPart>
</feature>
<keyword evidence="7" id="KW-1185">Reference proteome</keyword>
<gene>
    <name evidence="6" type="ORF">C0Q70_14972</name>
</gene>
<dbReference type="GO" id="GO:0006979">
    <property type="term" value="P:response to oxidative stress"/>
    <property type="evidence" value="ECO:0007669"/>
    <property type="project" value="InterPro"/>
</dbReference>
<evidence type="ECO:0000256" key="3">
    <source>
        <dbReference type="ARBA" id="ARBA00023180"/>
    </source>
</evidence>
<dbReference type="InterPro" id="IPR010255">
    <property type="entry name" value="Haem_peroxidase_sf"/>
</dbReference>
<dbReference type="GO" id="GO:0046872">
    <property type="term" value="F:metal ion binding"/>
    <property type="evidence" value="ECO:0007669"/>
    <property type="project" value="UniProtKB-KW"/>
</dbReference>
<keyword evidence="3" id="KW-0325">Glycoprotein</keyword>
<accession>A0A2T7NTJ2</accession>
<dbReference type="AlphaFoldDB" id="A0A2T7NTJ2"/>
<dbReference type="GO" id="GO:0004601">
    <property type="term" value="F:peroxidase activity"/>
    <property type="evidence" value="ECO:0007669"/>
    <property type="project" value="InterPro"/>
</dbReference>
<evidence type="ECO:0000256" key="2">
    <source>
        <dbReference type="ARBA" id="ARBA00022525"/>
    </source>
</evidence>
<reference evidence="6 7" key="1">
    <citation type="submission" date="2018-04" db="EMBL/GenBank/DDBJ databases">
        <title>The genome of golden apple snail Pomacea canaliculata provides insight into stress tolerance and invasive adaptation.</title>
        <authorList>
            <person name="Liu C."/>
            <person name="Liu B."/>
            <person name="Ren Y."/>
            <person name="Zhang Y."/>
            <person name="Wang H."/>
            <person name="Li S."/>
            <person name="Jiang F."/>
            <person name="Yin L."/>
            <person name="Zhang G."/>
            <person name="Qian W."/>
            <person name="Fan W."/>
        </authorList>
    </citation>
    <scope>NUCLEOTIDE SEQUENCE [LARGE SCALE GENOMIC DNA]</scope>
    <source>
        <strain evidence="6">SZHN2017</strain>
        <tissue evidence="6">Muscle</tissue>
    </source>
</reference>
<comment type="caution">
    <text evidence="6">The sequence shown here is derived from an EMBL/GenBank/DDBJ whole genome shotgun (WGS) entry which is preliminary data.</text>
</comment>
<dbReference type="GO" id="GO:0005576">
    <property type="term" value="C:extracellular region"/>
    <property type="evidence" value="ECO:0007669"/>
    <property type="project" value="UniProtKB-SubCell"/>
</dbReference>
<dbReference type="Proteomes" id="UP000245119">
    <property type="component" value="Linkage Group LG9"/>
</dbReference>
<dbReference type="InterPro" id="IPR037120">
    <property type="entry name" value="Haem_peroxidase_sf_animal"/>
</dbReference>
<evidence type="ECO:0000256" key="5">
    <source>
        <dbReference type="SAM" id="MobiDB-lite"/>
    </source>
</evidence>
<keyword evidence="4" id="KW-0408">Iron</keyword>
<dbReference type="Gene3D" id="1.10.640.10">
    <property type="entry name" value="Haem peroxidase domain superfamily, animal type"/>
    <property type="match status" value="2"/>
</dbReference>
<proteinExistence type="predicted"/>